<dbReference type="Proteomes" id="UP000662572">
    <property type="component" value="Unassembled WGS sequence"/>
</dbReference>
<dbReference type="GO" id="GO:0051082">
    <property type="term" value="F:unfolded protein binding"/>
    <property type="evidence" value="ECO:0007669"/>
    <property type="project" value="InterPro"/>
</dbReference>
<dbReference type="AlphaFoldDB" id="A0A918UW15"/>
<organism evidence="5 6">
    <name type="scientific">Asticcacaulis endophyticus</name>
    <dbReference type="NCBI Taxonomy" id="1395890"/>
    <lineage>
        <taxon>Bacteria</taxon>
        <taxon>Pseudomonadati</taxon>
        <taxon>Pseudomonadota</taxon>
        <taxon>Alphaproteobacteria</taxon>
        <taxon>Caulobacterales</taxon>
        <taxon>Caulobacteraceae</taxon>
        <taxon>Asticcacaulis</taxon>
    </lineage>
</organism>
<reference evidence="5" key="1">
    <citation type="journal article" date="2014" name="Int. J. Syst. Evol. Microbiol.">
        <title>Complete genome sequence of Corynebacterium casei LMG S-19264T (=DSM 44701T), isolated from a smear-ripened cheese.</title>
        <authorList>
            <consortium name="US DOE Joint Genome Institute (JGI-PGF)"/>
            <person name="Walter F."/>
            <person name="Albersmeier A."/>
            <person name="Kalinowski J."/>
            <person name="Ruckert C."/>
        </authorList>
    </citation>
    <scope>NUCLEOTIDE SEQUENCE</scope>
    <source>
        <strain evidence="5">KCTC 32296</strain>
    </source>
</reference>
<sequence>MKKSLLVLASAAALMAGQVSAQTAPAAAPAQPAMNPGPVIPGVCVYSVEDAIAGSDMGKAAGERMRQLSAAVEAEIKPERTAIETEGKSLQDQVNAKTLQGEALQTKAQAFQGKVQGFEQKVQLRGQELQATEAKAQRQIATDLEPQLRAVYTEKGCGILVDRNSVLFANPAMDITGQVVTKLNAVKKTMTFDRERITPQARPTAAAPAPTAATKKN</sequence>
<accession>A0A918UW15</accession>
<name>A0A918UW15_9CAUL</name>
<dbReference type="GO" id="GO:0050821">
    <property type="term" value="P:protein stabilization"/>
    <property type="evidence" value="ECO:0007669"/>
    <property type="project" value="TreeGrafter"/>
</dbReference>
<dbReference type="SUPFAM" id="SSF111384">
    <property type="entry name" value="OmpH-like"/>
    <property type="match status" value="1"/>
</dbReference>
<evidence type="ECO:0000313" key="5">
    <source>
        <dbReference type="EMBL" id="GGZ37346.1"/>
    </source>
</evidence>
<dbReference type="InterPro" id="IPR005632">
    <property type="entry name" value="Chaperone_Skp"/>
</dbReference>
<dbReference type="GO" id="GO:0005829">
    <property type="term" value="C:cytosol"/>
    <property type="evidence" value="ECO:0007669"/>
    <property type="project" value="TreeGrafter"/>
</dbReference>
<dbReference type="RefSeq" id="WP_189486989.1">
    <property type="nucleotide sequence ID" value="NZ_BMZB01000003.1"/>
</dbReference>
<keyword evidence="2 4" id="KW-0732">Signal</keyword>
<dbReference type="InterPro" id="IPR024930">
    <property type="entry name" value="Skp_dom_sf"/>
</dbReference>
<protein>
    <recommendedName>
        <fullName evidence="7">Periplasmic chaperone for outer membrane proteins Skp</fullName>
    </recommendedName>
</protein>
<dbReference type="PANTHER" id="PTHR35089:SF1">
    <property type="entry name" value="CHAPERONE PROTEIN SKP"/>
    <property type="match status" value="1"/>
</dbReference>
<dbReference type="Gene3D" id="3.30.910.20">
    <property type="entry name" value="Skp domain"/>
    <property type="match status" value="1"/>
</dbReference>
<evidence type="ECO:0008006" key="7">
    <source>
        <dbReference type="Google" id="ProtNLM"/>
    </source>
</evidence>
<evidence type="ECO:0000256" key="3">
    <source>
        <dbReference type="SAM" id="MobiDB-lite"/>
    </source>
</evidence>
<comment type="similarity">
    <text evidence="1">Belongs to the Skp family.</text>
</comment>
<dbReference type="PANTHER" id="PTHR35089">
    <property type="entry name" value="CHAPERONE PROTEIN SKP"/>
    <property type="match status" value="1"/>
</dbReference>
<evidence type="ECO:0000256" key="2">
    <source>
        <dbReference type="ARBA" id="ARBA00022729"/>
    </source>
</evidence>
<evidence type="ECO:0000256" key="4">
    <source>
        <dbReference type="SAM" id="SignalP"/>
    </source>
</evidence>
<evidence type="ECO:0000313" key="6">
    <source>
        <dbReference type="Proteomes" id="UP000662572"/>
    </source>
</evidence>
<feature type="signal peptide" evidence="4">
    <location>
        <begin position="1"/>
        <end position="21"/>
    </location>
</feature>
<comment type="caution">
    <text evidence="5">The sequence shown here is derived from an EMBL/GenBank/DDBJ whole genome shotgun (WGS) entry which is preliminary data.</text>
</comment>
<evidence type="ECO:0000256" key="1">
    <source>
        <dbReference type="ARBA" id="ARBA00009091"/>
    </source>
</evidence>
<proteinExistence type="inferred from homology"/>
<keyword evidence="6" id="KW-1185">Reference proteome</keyword>
<reference evidence="5" key="2">
    <citation type="submission" date="2020-09" db="EMBL/GenBank/DDBJ databases">
        <authorList>
            <person name="Sun Q."/>
            <person name="Kim S."/>
        </authorList>
    </citation>
    <scope>NUCLEOTIDE SEQUENCE</scope>
    <source>
        <strain evidence="5">KCTC 32296</strain>
    </source>
</reference>
<feature type="region of interest" description="Disordered" evidence="3">
    <location>
        <begin position="198"/>
        <end position="217"/>
    </location>
</feature>
<gene>
    <name evidence="5" type="ORF">GCM10011273_24720</name>
</gene>
<feature type="chain" id="PRO_5038054839" description="Periplasmic chaperone for outer membrane proteins Skp" evidence="4">
    <location>
        <begin position="22"/>
        <end position="217"/>
    </location>
</feature>
<dbReference type="Pfam" id="PF03938">
    <property type="entry name" value="OmpH"/>
    <property type="match status" value="1"/>
</dbReference>
<dbReference type="SMART" id="SM00935">
    <property type="entry name" value="OmpH"/>
    <property type="match status" value="1"/>
</dbReference>
<dbReference type="EMBL" id="BMZB01000003">
    <property type="protein sequence ID" value="GGZ37346.1"/>
    <property type="molecule type" value="Genomic_DNA"/>
</dbReference>